<evidence type="ECO:0000313" key="2">
    <source>
        <dbReference type="EMBL" id="TYT63030.1"/>
    </source>
</evidence>
<accession>A0A5D5ATY7</accession>
<sequence length="159" mass="15666">MPSNGSIGAFGVAVIAGVVEVFPRQATVIGHTYFEFGVEMLGLFTLGASLGSVLVTPVGVFAAGYLIADSVDVARSYAALAFALFVGAALGSVLAQLALATTLGGEYGSLAQAGLAFLETGVSASLAVTVAGIAGLGTYVIRESATGVDGSRQSSGIGE</sequence>
<feature type="transmembrane region" description="Helical" evidence="1">
    <location>
        <begin position="120"/>
        <end position="141"/>
    </location>
</feature>
<keyword evidence="1" id="KW-0812">Transmembrane</keyword>
<evidence type="ECO:0000313" key="3">
    <source>
        <dbReference type="Proteomes" id="UP000324104"/>
    </source>
</evidence>
<name>A0A5D5ATY7_9EURY</name>
<dbReference type="AlphaFoldDB" id="A0A5D5ATY7"/>
<reference evidence="2 3" key="1">
    <citation type="submission" date="2019-08" db="EMBL/GenBank/DDBJ databases">
        <title>Archaea genome.</title>
        <authorList>
            <person name="Kajale S."/>
            <person name="Shouche Y."/>
            <person name="Deshpande N."/>
            <person name="Sharma A."/>
        </authorList>
    </citation>
    <scope>NUCLEOTIDE SEQUENCE [LARGE SCALE GENOMIC DNA]</scope>
    <source>
        <strain evidence="2 3">ESP3B_9</strain>
    </source>
</reference>
<proteinExistence type="predicted"/>
<organism evidence="2 3">
    <name type="scientific">Natrialba swarupiae</name>
    <dbReference type="NCBI Taxonomy" id="2448032"/>
    <lineage>
        <taxon>Archaea</taxon>
        <taxon>Methanobacteriati</taxon>
        <taxon>Methanobacteriota</taxon>
        <taxon>Stenosarchaea group</taxon>
        <taxon>Halobacteria</taxon>
        <taxon>Halobacteriales</taxon>
        <taxon>Natrialbaceae</taxon>
        <taxon>Natrialba</taxon>
    </lineage>
</organism>
<dbReference type="EMBL" id="VTAW01000004">
    <property type="protein sequence ID" value="TYT63030.1"/>
    <property type="molecule type" value="Genomic_DNA"/>
</dbReference>
<protein>
    <submittedName>
        <fullName evidence="2">Uncharacterized protein</fullName>
    </submittedName>
</protein>
<keyword evidence="3" id="KW-1185">Reference proteome</keyword>
<dbReference type="RefSeq" id="WP_149080435.1">
    <property type="nucleotide sequence ID" value="NZ_VTAW01000004.1"/>
</dbReference>
<keyword evidence="1" id="KW-0472">Membrane</keyword>
<keyword evidence="1" id="KW-1133">Transmembrane helix</keyword>
<feature type="transmembrane region" description="Helical" evidence="1">
    <location>
        <begin position="42"/>
        <end position="67"/>
    </location>
</feature>
<dbReference type="Proteomes" id="UP000324104">
    <property type="component" value="Unassembled WGS sequence"/>
</dbReference>
<feature type="transmembrane region" description="Helical" evidence="1">
    <location>
        <begin position="79"/>
        <end position="100"/>
    </location>
</feature>
<comment type="caution">
    <text evidence="2">The sequence shown here is derived from an EMBL/GenBank/DDBJ whole genome shotgun (WGS) entry which is preliminary data.</text>
</comment>
<evidence type="ECO:0000256" key="1">
    <source>
        <dbReference type="SAM" id="Phobius"/>
    </source>
</evidence>
<gene>
    <name evidence="2" type="ORF">FYC77_05140</name>
</gene>